<feature type="transmembrane region" description="Helical" evidence="12">
    <location>
        <begin position="87"/>
        <end position="109"/>
    </location>
</feature>
<keyword evidence="10" id="KW-0739">Sodium transport</keyword>
<keyword evidence="14" id="KW-1185">Reference proteome</keyword>
<evidence type="ECO:0000256" key="12">
    <source>
        <dbReference type="SAM" id="Phobius"/>
    </source>
</evidence>
<keyword evidence="9 12" id="KW-0472">Membrane</keyword>
<keyword evidence="8" id="KW-0406">Ion transport</keyword>
<keyword evidence="6 12" id="KW-1133">Transmembrane helix</keyword>
<evidence type="ECO:0000256" key="5">
    <source>
        <dbReference type="ARBA" id="ARBA00022692"/>
    </source>
</evidence>
<proteinExistence type="inferred from homology"/>
<dbReference type="InterPro" id="IPR038377">
    <property type="entry name" value="Na/Glc_symporter_sf"/>
</dbReference>
<keyword evidence="4" id="KW-1003">Cell membrane</keyword>
<dbReference type="OrthoDB" id="6431761at2759"/>
<evidence type="ECO:0000256" key="8">
    <source>
        <dbReference type="ARBA" id="ARBA00023065"/>
    </source>
</evidence>
<comment type="subcellular location">
    <subcellularLocation>
        <location evidence="1">Cell membrane</location>
        <topology evidence="1">Multi-pass membrane protein</topology>
    </subcellularLocation>
</comment>
<dbReference type="InterPro" id="IPR051163">
    <property type="entry name" value="Sodium:Solute_Symporter_SSF"/>
</dbReference>
<evidence type="ECO:0000313" key="14">
    <source>
        <dbReference type="Proteomes" id="UP000821853"/>
    </source>
</evidence>
<dbReference type="PANTHER" id="PTHR42985:SF40">
    <property type="entry name" value="LD47995P-RELATED"/>
    <property type="match status" value="1"/>
</dbReference>
<comment type="caution">
    <text evidence="13">The sequence shown here is derived from an EMBL/GenBank/DDBJ whole genome shotgun (WGS) entry which is preliminary data.</text>
</comment>
<dbReference type="Pfam" id="PF00474">
    <property type="entry name" value="SSF"/>
    <property type="match status" value="1"/>
</dbReference>
<feature type="transmembrane region" description="Helical" evidence="12">
    <location>
        <begin position="55"/>
        <end position="75"/>
    </location>
</feature>
<dbReference type="Proteomes" id="UP000821853">
    <property type="component" value="Chromosome 3"/>
</dbReference>
<dbReference type="AlphaFoldDB" id="A0A9J6G7Z9"/>
<dbReference type="VEuPathDB" id="VectorBase:HLOH_062350"/>
<evidence type="ECO:0000256" key="10">
    <source>
        <dbReference type="ARBA" id="ARBA00023201"/>
    </source>
</evidence>
<dbReference type="PANTHER" id="PTHR42985">
    <property type="entry name" value="SODIUM-COUPLED MONOCARBOXYLATE TRANSPORTER"/>
    <property type="match status" value="1"/>
</dbReference>
<evidence type="ECO:0000256" key="9">
    <source>
        <dbReference type="ARBA" id="ARBA00023136"/>
    </source>
</evidence>
<keyword evidence="7" id="KW-0915">Sodium</keyword>
<sequence length="134" mass="14818">MGDVDTRATTFGAADYAVFGVMLLLSSLIGIYYRFTGGRQRTVREYLVADRKMSVVTVAFSLMASFLSAITLLGVPAENYYYGTHFAVVNIAYILGTFIAAFVFLPVFYDLQVISVYEVGGVSCLEMCFEVHIE</sequence>
<keyword evidence="3" id="KW-0813">Transport</keyword>
<dbReference type="GO" id="GO:0006814">
    <property type="term" value="P:sodium ion transport"/>
    <property type="evidence" value="ECO:0007669"/>
    <property type="project" value="UniProtKB-KW"/>
</dbReference>
<gene>
    <name evidence="13" type="ORF">HPB48_002505</name>
</gene>
<protein>
    <recommendedName>
        <fullName evidence="15">Sodium-dependent multivitamin transporter</fullName>
    </recommendedName>
</protein>
<dbReference type="EMBL" id="JABSTR010000005">
    <property type="protein sequence ID" value="KAH9370564.1"/>
    <property type="molecule type" value="Genomic_DNA"/>
</dbReference>
<evidence type="ECO:0000256" key="1">
    <source>
        <dbReference type="ARBA" id="ARBA00004651"/>
    </source>
</evidence>
<evidence type="ECO:0000256" key="4">
    <source>
        <dbReference type="ARBA" id="ARBA00022475"/>
    </source>
</evidence>
<accession>A0A9J6G7Z9</accession>
<evidence type="ECO:0000256" key="7">
    <source>
        <dbReference type="ARBA" id="ARBA00023053"/>
    </source>
</evidence>
<reference evidence="13 14" key="1">
    <citation type="journal article" date="2020" name="Cell">
        <title>Large-Scale Comparative Analyses of Tick Genomes Elucidate Their Genetic Diversity and Vector Capacities.</title>
        <authorList>
            <consortium name="Tick Genome and Microbiome Consortium (TIGMIC)"/>
            <person name="Jia N."/>
            <person name="Wang J."/>
            <person name="Shi W."/>
            <person name="Du L."/>
            <person name="Sun Y."/>
            <person name="Zhan W."/>
            <person name="Jiang J.F."/>
            <person name="Wang Q."/>
            <person name="Zhang B."/>
            <person name="Ji P."/>
            <person name="Bell-Sakyi L."/>
            <person name="Cui X.M."/>
            <person name="Yuan T.T."/>
            <person name="Jiang B.G."/>
            <person name="Yang W.F."/>
            <person name="Lam T.T."/>
            <person name="Chang Q.C."/>
            <person name="Ding S.J."/>
            <person name="Wang X.J."/>
            <person name="Zhu J.G."/>
            <person name="Ruan X.D."/>
            <person name="Zhao L."/>
            <person name="Wei J.T."/>
            <person name="Ye R.Z."/>
            <person name="Que T.C."/>
            <person name="Du C.H."/>
            <person name="Zhou Y.H."/>
            <person name="Cheng J.X."/>
            <person name="Dai P.F."/>
            <person name="Guo W.B."/>
            <person name="Han X.H."/>
            <person name="Huang E.J."/>
            <person name="Li L.F."/>
            <person name="Wei W."/>
            <person name="Gao Y.C."/>
            <person name="Liu J.Z."/>
            <person name="Shao H.Z."/>
            <person name="Wang X."/>
            <person name="Wang C.C."/>
            <person name="Yang T.C."/>
            <person name="Huo Q.B."/>
            <person name="Li W."/>
            <person name="Chen H.Y."/>
            <person name="Chen S.E."/>
            <person name="Zhou L.G."/>
            <person name="Ni X.B."/>
            <person name="Tian J.H."/>
            <person name="Sheng Y."/>
            <person name="Liu T."/>
            <person name="Pan Y.S."/>
            <person name="Xia L.Y."/>
            <person name="Li J."/>
            <person name="Zhao F."/>
            <person name="Cao W.C."/>
        </authorList>
    </citation>
    <scope>NUCLEOTIDE SEQUENCE [LARGE SCALE GENOMIC DNA]</scope>
    <source>
        <strain evidence="13">HaeL-2018</strain>
    </source>
</reference>
<dbReference type="OMA" id="CTGSKQK"/>
<feature type="transmembrane region" description="Helical" evidence="12">
    <location>
        <begin position="16"/>
        <end position="35"/>
    </location>
</feature>
<evidence type="ECO:0000256" key="11">
    <source>
        <dbReference type="RuleBase" id="RU362091"/>
    </source>
</evidence>
<evidence type="ECO:0000256" key="2">
    <source>
        <dbReference type="ARBA" id="ARBA00006434"/>
    </source>
</evidence>
<dbReference type="GO" id="GO:0005886">
    <property type="term" value="C:plasma membrane"/>
    <property type="evidence" value="ECO:0007669"/>
    <property type="project" value="UniProtKB-SubCell"/>
</dbReference>
<dbReference type="InterPro" id="IPR001734">
    <property type="entry name" value="Na/solute_symporter"/>
</dbReference>
<dbReference type="PROSITE" id="PS50283">
    <property type="entry name" value="NA_SOLUT_SYMP_3"/>
    <property type="match status" value="1"/>
</dbReference>
<evidence type="ECO:0000256" key="3">
    <source>
        <dbReference type="ARBA" id="ARBA00022448"/>
    </source>
</evidence>
<dbReference type="Gene3D" id="1.20.1730.10">
    <property type="entry name" value="Sodium/glucose cotransporter"/>
    <property type="match status" value="1"/>
</dbReference>
<organism evidence="13 14">
    <name type="scientific">Haemaphysalis longicornis</name>
    <name type="common">Bush tick</name>
    <dbReference type="NCBI Taxonomy" id="44386"/>
    <lineage>
        <taxon>Eukaryota</taxon>
        <taxon>Metazoa</taxon>
        <taxon>Ecdysozoa</taxon>
        <taxon>Arthropoda</taxon>
        <taxon>Chelicerata</taxon>
        <taxon>Arachnida</taxon>
        <taxon>Acari</taxon>
        <taxon>Parasitiformes</taxon>
        <taxon>Ixodida</taxon>
        <taxon>Ixodoidea</taxon>
        <taxon>Ixodidae</taxon>
        <taxon>Haemaphysalinae</taxon>
        <taxon>Haemaphysalis</taxon>
    </lineage>
</organism>
<evidence type="ECO:0000256" key="6">
    <source>
        <dbReference type="ARBA" id="ARBA00022989"/>
    </source>
</evidence>
<dbReference type="GO" id="GO:0015293">
    <property type="term" value="F:symporter activity"/>
    <property type="evidence" value="ECO:0007669"/>
    <property type="project" value="TreeGrafter"/>
</dbReference>
<evidence type="ECO:0000313" key="13">
    <source>
        <dbReference type="EMBL" id="KAH9370564.1"/>
    </source>
</evidence>
<name>A0A9J6G7Z9_HAELO</name>
<comment type="similarity">
    <text evidence="2 11">Belongs to the sodium:solute symporter (SSF) (TC 2.A.21) family.</text>
</comment>
<keyword evidence="5 12" id="KW-0812">Transmembrane</keyword>
<evidence type="ECO:0008006" key="15">
    <source>
        <dbReference type="Google" id="ProtNLM"/>
    </source>
</evidence>